<dbReference type="OrthoDB" id="419598at2759"/>
<evidence type="ECO:0000313" key="2">
    <source>
        <dbReference type="Proteomes" id="UP000800040"/>
    </source>
</evidence>
<gene>
    <name evidence="1" type="ORF">BDW02DRAFT_567399</name>
</gene>
<evidence type="ECO:0000313" key="1">
    <source>
        <dbReference type="EMBL" id="KAF1836070.1"/>
    </source>
</evidence>
<keyword evidence="2" id="KW-1185">Reference proteome</keyword>
<name>A0A6A5KIZ0_9PLEO</name>
<accession>A0A6A5KIZ0</accession>
<dbReference type="EMBL" id="ML975278">
    <property type="protein sequence ID" value="KAF1836070.1"/>
    <property type="molecule type" value="Genomic_DNA"/>
</dbReference>
<proteinExistence type="predicted"/>
<protein>
    <submittedName>
        <fullName evidence="1">Uncharacterized protein</fullName>
    </submittedName>
</protein>
<organism evidence="1 2">
    <name type="scientific">Decorospora gaudefroyi</name>
    <dbReference type="NCBI Taxonomy" id="184978"/>
    <lineage>
        <taxon>Eukaryota</taxon>
        <taxon>Fungi</taxon>
        <taxon>Dikarya</taxon>
        <taxon>Ascomycota</taxon>
        <taxon>Pezizomycotina</taxon>
        <taxon>Dothideomycetes</taxon>
        <taxon>Pleosporomycetidae</taxon>
        <taxon>Pleosporales</taxon>
        <taxon>Pleosporineae</taxon>
        <taxon>Pleosporaceae</taxon>
        <taxon>Decorospora</taxon>
    </lineage>
</organism>
<dbReference type="AlphaFoldDB" id="A0A6A5KIZ0"/>
<reference evidence="1" key="1">
    <citation type="submission" date="2020-01" db="EMBL/GenBank/DDBJ databases">
        <authorList>
            <consortium name="DOE Joint Genome Institute"/>
            <person name="Haridas S."/>
            <person name="Albert R."/>
            <person name="Binder M."/>
            <person name="Bloem J."/>
            <person name="Labutti K."/>
            <person name="Salamov A."/>
            <person name="Andreopoulos B."/>
            <person name="Baker S.E."/>
            <person name="Barry K."/>
            <person name="Bills G."/>
            <person name="Bluhm B.H."/>
            <person name="Cannon C."/>
            <person name="Castanera R."/>
            <person name="Culley D.E."/>
            <person name="Daum C."/>
            <person name="Ezra D."/>
            <person name="Gonzalez J.B."/>
            <person name="Henrissat B."/>
            <person name="Kuo A."/>
            <person name="Liang C."/>
            <person name="Lipzen A."/>
            <person name="Lutzoni F."/>
            <person name="Magnuson J."/>
            <person name="Mondo S."/>
            <person name="Nolan M."/>
            <person name="Ohm R."/>
            <person name="Pangilinan J."/>
            <person name="Park H.-J."/>
            <person name="Ramirez L."/>
            <person name="Alfaro M."/>
            <person name="Sun H."/>
            <person name="Tritt A."/>
            <person name="Yoshinaga Y."/>
            <person name="Zwiers L.-H."/>
            <person name="Turgeon B.G."/>
            <person name="Goodwin S.B."/>
            <person name="Spatafora J.W."/>
            <person name="Crous P.W."/>
            <person name="Grigoriev I.V."/>
        </authorList>
    </citation>
    <scope>NUCLEOTIDE SEQUENCE</scope>
    <source>
        <strain evidence="1">P77</strain>
    </source>
</reference>
<dbReference type="Proteomes" id="UP000800040">
    <property type="component" value="Unassembled WGS sequence"/>
</dbReference>
<sequence>MGDAAGLFVGSCGLDREVLGLLVEDLNEATKAAVVLAKSGYWDWGLWDVRFLRWT</sequence>